<name>A0ABT9GNQ3_9GAMM</name>
<reference evidence="5 6" key="1">
    <citation type="submission" date="2023-08" db="EMBL/GenBank/DDBJ databases">
        <authorList>
            <person name="Joshi A."/>
            <person name="Thite S."/>
        </authorList>
    </citation>
    <scope>NUCLEOTIDE SEQUENCE [LARGE SCALE GENOMIC DNA]</scope>
    <source>
        <strain evidence="5 6">1E1</strain>
    </source>
</reference>
<evidence type="ECO:0000313" key="6">
    <source>
        <dbReference type="Proteomes" id="UP001236258"/>
    </source>
</evidence>
<dbReference type="NCBIfam" id="NF003642">
    <property type="entry name" value="PRK05282.1"/>
    <property type="match status" value="1"/>
</dbReference>
<dbReference type="EMBL" id="JAUZVY010000002">
    <property type="protein sequence ID" value="MDP4528605.1"/>
    <property type="molecule type" value="Genomic_DNA"/>
</dbReference>
<dbReference type="EC" id="3.4.13.21" evidence="5"/>
<evidence type="ECO:0000256" key="4">
    <source>
        <dbReference type="ARBA" id="ARBA00022825"/>
    </source>
</evidence>
<keyword evidence="5" id="KW-0224">Dipeptidase</keyword>
<dbReference type="PANTHER" id="PTHR20842:SF0">
    <property type="entry name" value="ALPHA-ASPARTYL DIPEPTIDASE"/>
    <property type="match status" value="1"/>
</dbReference>
<comment type="similarity">
    <text evidence="1">Belongs to the peptidase S51 family.</text>
</comment>
<dbReference type="Gene3D" id="3.40.50.880">
    <property type="match status" value="1"/>
</dbReference>
<comment type="caution">
    <text evidence="5">The sequence shown here is derived from an EMBL/GenBank/DDBJ whole genome shotgun (WGS) entry which is preliminary data.</text>
</comment>
<dbReference type="InterPro" id="IPR029062">
    <property type="entry name" value="Class_I_gatase-like"/>
</dbReference>
<sequence length="234" mass="25443">MQLLALSSSKVNNSDYLVPYLPWIKQHLSGCSRLLFVPYAGVSVDFDAYQAKVVEALAPLGIAVDSLHRFDNPANAIEQAEAILVGGGNTFALLKRLQQLNLLALIKKRVTEGLPYIGWSAGANLTGLSIRTTNDMPIVQPESFDALGLLPFQLNPHYTDQHPADFHGETRDMRLAEFMVLEPEMPIIALPEGSALLRQGEQLTVLGESGAYRFIGGTKSQLTAGSELSALLQL</sequence>
<evidence type="ECO:0000313" key="5">
    <source>
        <dbReference type="EMBL" id="MDP4528605.1"/>
    </source>
</evidence>
<dbReference type="CDD" id="cd03146">
    <property type="entry name" value="GAT1_Peptidase_E"/>
    <property type="match status" value="1"/>
</dbReference>
<accession>A0ABT9GNQ3</accession>
<dbReference type="InterPro" id="IPR005320">
    <property type="entry name" value="Peptidase_S51"/>
</dbReference>
<keyword evidence="2" id="KW-0645">Protease</keyword>
<evidence type="ECO:0000256" key="3">
    <source>
        <dbReference type="ARBA" id="ARBA00022801"/>
    </source>
</evidence>
<keyword evidence="6" id="KW-1185">Reference proteome</keyword>
<evidence type="ECO:0000256" key="2">
    <source>
        <dbReference type="ARBA" id="ARBA00022670"/>
    </source>
</evidence>
<dbReference type="GO" id="GO:0016805">
    <property type="term" value="F:dipeptidase activity"/>
    <property type="evidence" value="ECO:0007669"/>
    <property type="project" value="UniProtKB-KW"/>
</dbReference>
<dbReference type="SUPFAM" id="SSF52317">
    <property type="entry name" value="Class I glutamine amidotransferase-like"/>
    <property type="match status" value="1"/>
</dbReference>
<dbReference type="Pfam" id="PF03575">
    <property type="entry name" value="Peptidase_S51"/>
    <property type="match status" value="1"/>
</dbReference>
<dbReference type="Proteomes" id="UP001236258">
    <property type="component" value="Unassembled WGS sequence"/>
</dbReference>
<protein>
    <submittedName>
        <fullName evidence="5">Dipeptidase PepE</fullName>
        <ecNumber evidence="5">3.4.13.21</ecNumber>
    </submittedName>
</protein>
<evidence type="ECO:0000256" key="1">
    <source>
        <dbReference type="ARBA" id="ARBA00006534"/>
    </source>
</evidence>
<dbReference type="PANTHER" id="PTHR20842">
    <property type="entry name" value="PROTEASE S51 ALPHA-ASPARTYL DIPEPTIDASE"/>
    <property type="match status" value="1"/>
</dbReference>
<keyword evidence="3 5" id="KW-0378">Hydrolase</keyword>
<dbReference type="RefSeq" id="WP_305944729.1">
    <property type="nucleotide sequence ID" value="NZ_JAUZVY010000002.1"/>
</dbReference>
<keyword evidence="4" id="KW-0720">Serine protease</keyword>
<proteinExistence type="inferred from homology"/>
<gene>
    <name evidence="5" type="primary">pepE</name>
    <name evidence="5" type="ORF">Q3O59_06120</name>
</gene>
<organism evidence="5 6">
    <name type="scientific">Alkalimonas delamerensis</name>
    <dbReference type="NCBI Taxonomy" id="265981"/>
    <lineage>
        <taxon>Bacteria</taxon>
        <taxon>Pseudomonadati</taxon>
        <taxon>Pseudomonadota</taxon>
        <taxon>Gammaproteobacteria</taxon>
        <taxon>Alkalimonas</taxon>
    </lineage>
</organism>